<dbReference type="EMBL" id="CM043796">
    <property type="protein sequence ID" value="KAI4816398.1"/>
    <property type="molecule type" value="Genomic_DNA"/>
</dbReference>
<keyword evidence="2" id="KW-1185">Reference proteome</keyword>
<gene>
    <name evidence="1" type="ORF">KUCAC02_008725</name>
</gene>
<protein>
    <submittedName>
        <fullName evidence="1">Uncharacterized protein</fullName>
    </submittedName>
</protein>
<organism evidence="1 2">
    <name type="scientific">Chaenocephalus aceratus</name>
    <name type="common">Blackfin icefish</name>
    <name type="synonym">Chaenichthys aceratus</name>
    <dbReference type="NCBI Taxonomy" id="36190"/>
    <lineage>
        <taxon>Eukaryota</taxon>
        <taxon>Metazoa</taxon>
        <taxon>Chordata</taxon>
        <taxon>Craniata</taxon>
        <taxon>Vertebrata</taxon>
        <taxon>Euteleostomi</taxon>
        <taxon>Actinopterygii</taxon>
        <taxon>Neopterygii</taxon>
        <taxon>Teleostei</taxon>
        <taxon>Neoteleostei</taxon>
        <taxon>Acanthomorphata</taxon>
        <taxon>Eupercaria</taxon>
        <taxon>Perciformes</taxon>
        <taxon>Notothenioidei</taxon>
        <taxon>Channichthyidae</taxon>
        <taxon>Chaenocephalus</taxon>
    </lineage>
</organism>
<reference evidence="1" key="1">
    <citation type="submission" date="2022-05" db="EMBL/GenBank/DDBJ databases">
        <title>Chromosome-level genome of Chaenocephalus aceratus.</title>
        <authorList>
            <person name="Park H."/>
        </authorList>
    </citation>
    <scope>NUCLEOTIDE SEQUENCE</scope>
    <source>
        <strain evidence="1">KU_202001</strain>
    </source>
</reference>
<evidence type="ECO:0000313" key="1">
    <source>
        <dbReference type="EMBL" id="KAI4816398.1"/>
    </source>
</evidence>
<evidence type="ECO:0000313" key="2">
    <source>
        <dbReference type="Proteomes" id="UP001057452"/>
    </source>
</evidence>
<proteinExistence type="predicted"/>
<accession>A0ACB9WS86</accession>
<dbReference type="Proteomes" id="UP001057452">
    <property type="component" value="Chromosome 12"/>
</dbReference>
<feature type="non-terminal residue" evidence="1">
    <location>
        <position position="52"/>
    </location>
</feature>
<name>A0ACB9WS86_CHAAC</name>
<feature type="non-terminal residue" evidence="1">
    <location>
        <position position="1"/>
    </location>
</feature>
<sequence length="52" mass="5541">SLKTSPWEASGTPSHQDINSLDETPRISRKHAEGDIFSPHPALPPPPGPSLS</sequence>
<comment type="caution">
    <text evidence="1">The sequence shown here is derived from an EMBL/GenBank/DDBJ whole genome shotgun (WGS) entry which is preliminary data.</text>
</comment>